<keyword evidence="6" id="KW-0547">Nucleotide-binding</keyword>
<dbReference type="PANTHER" id="PTHR43790:SF1">
    <property type="entry name" value="XYLOSE IMPORT ATP-BINDING PROTEIN XYLG"/>
    <property type="match status" value="1"/>
</dbReference>
<keyword evidence="4" id="KW-0762">Sugar transport</keyword>
<dbReference type="InterPro" id="IPR003439">
    <property type="entry name" value="ABC_transporter-like_ATP-bd"/>
</dbReference>
<dbReference type="EMBL" id="BMMX01000033">
    <property type="protein sequence ID" value="GGL10139.1"/>
    <property type="molecule type" value="Genomic_DNA"/>
</dbReference>
<sequence>MRGITKTFPGVRALEDVTLTVQEGEIHAICGENGAGKSTLMKVLSGVYPHHAYQGEITFAGQPCRFAGIRDSERRGIVIIHQELALAPNLSVAENIFLGNERATRGLIDWNRTHAAAADLMRRVGLAESPATQVLDLGVGKQQLVEIAKALSKKVRLLILDEPTAALNDEDSAHLLDLLRGLRDQGITCVIISHKLNEVMAVADRVTILRDGRTIATLHIADDQVTEDRIISGMVGRDLDHRFPPRTPSVGDEVLRIEDWTVHSPTQHGRVVVRGARLSVRRGEVVGLAGLMGAGRTELAMSVFGHSYGTNISGRVVKDGRVIRVRNVGEAIAHGIAYATEDRKRYGLNLIQDIARNISAAGLRKLARRGWVDDKEEYRVAEGYRSSLNIKAPSVASVAGNLSGGNQQKVVLSKWIFTDPDVLMLDEPTRGIDVGAKYEIYTIINRLADEGKAILLISSELPELLGLCDRIYTMAAGRITGEVPRAEATQEGLMALMTQEQEAAP</sequence>
<keyword evidence="9" id="KW-0472">Membrane</keyword>
<keyword evidence="3" id="KW-1003">Cell membrane</keyword>
<evidence type="ECO:0000256" key="2">
    <source>
        <dbReference type="ARBA" id="ARBA00022448"/>
    </source>
</evidence>
<feature type="domain" description="ABC transporter" evidence="10">
    <location>
        <begin position="1"/>
        <end position="236"/>
    </location>
</feature>
<evidence type="ECO:0000313" key="12">
    <source>
        <dbReference type="Proteomes" id="UP000656042"/>
    </source>
</evidence>
<dbReference type="NCBIfam" id="NF040905">
    <property type="entry name" value="GguA"/>
    <property type="match status" value="1"/>
</dbReference>
<dbReference type="SMART" id="SM00382">
    <property type="entry name" value="AAA"/>
    <property type="match status" value="2"/>
</dbReference>
<accession>A0A8J3FQK4</accession>
<evidence type="ECO:0000256" key="1">
    <source>
        <dbReference type="ARBA" id="ARBA00004202"/>
    </source>
</evidence>
<dbReference type="InterPro" id="IPR050107">
    <property type="entry name" value="ABC_carbohydrate_import_ATPase"/>
</dbReference>
<dbReference type="Gene3D" id="3.40.50.300">
    <property type="entry name" value="P-loop containing nucleotide triphosphate hydrolases"/>
    <property type="match status" value="2"/>
</dbReference>
<protein>
    <submittedName>
        <fullName evidence="11">Xylose ABC transporter ATP-binding protein</fullName>
    </submittedName>
</protein>
<evidence type="ECO:0000256" key="3">
    <source>
        <dbReference type="ARBA" id="ARBA00022475"/>
    </source>
</evidence>
<dbReference type="SUPFAM" id="SSF52540">
    <property type="entry name" value="P-loop containing nucleoside triphosphate hydrolases"/>
    <property type="match status" value="2"/>
</dbReference>
<dbReference type="FunFam" id="3.40.50.300:FF:000127">
    <property type="entry name" value="Ribose import ATP-binding protein RbsA"/>
    <property type="match status" value="1"/>
</dbReference>
<dbReference type="PROSITE" id="PS00211">
    <property type="entry name" value="ABC_TRANSPORTER_1"/>
    <property type="match status" value="1"/>
</dbReference>
<dbReference type="Proteomes" id="UP000656042">
    <property type="component" value="Unassembled WGS sequence"/>
</dbReference>
<evidence type="ECO:0000256" key="9">
    <source>
        <dbReference type="ARBA" id="ARBA00023136"/>
    </source>
</evidence>
<keyword evidence="2" id="KW-0813">Transport</keyword>
<dbReference type="InterPro" id="IPR027417">
    <property type="entry name" value="P-loop_NTPase"/>
</dbReference>
<dbReference type="GO" id="GO:0005524">
    <property type="term" value="F:ATP binding"/>
    <property type="evidence" value="ECO:0007669"/>
    <property type="project" value="UniProtKB-KW"/>
</dbReference>
<reference evidence="11" key="2">
    <citation type="submission" date="2020-09" db="EMBL/GenBank/DDBJ databases">
        <authorList>
            <person name="Sun Q."/>
            <person name="Zhou Y."/>
        </authorList>
    </citation>
    <scope>NUCLEOTIDE SEQUENCE</scope>
    <source>
        <strain evidence="11">CGMCC 4.7299</strain>
    </source>
</reference>
<dbReference type="InterPro" id="IPR003593">
    <property type="entry name" value="AAA+_ATPase"/>
</dbReference>
<keyword evidence="5" id="KW-0677">Repeat</keyword>
<keyword evidence="7 11" id="KW-0067">ATP-binding</keyword>
<dbReference type="InterPro" id="IPR017871">
    <property type="entry name" value="ABC_transporter-like_CS"/>
</dbReference>
<proteinExistence type="predicted"/>
<organism evidence="11 12">
    <name type="scientific">Mangrovihabitans endophyticus</name>
    <dbReference type="NCBI Taxonomy" id="1751298"/>
    <lineage>
        <taxon>Bacteria</taxon>
        <taxon>Bacillati</taxon>
        <taxon>Actinomycetota</taxon>
        <taxon>Actinomycetes</taxon>
        <taxon>Micromonosporales</taxon>
        <taxon>Micromonosporaceae</taxon>
        <taxon>Mangrovihabitans</taxon>
    </lineage>
</organism>
<dbReference type="InterPro" id="IPR053466">
    <property type="entry name" value="L-arabinose_ABC_transporter"/>
</dbReference>
<dbReference type="AlphaFoldDB" id="A0A8J3FQK4"/>
<reference evidence="11" key="1">
    <citation type="journal article" date="2014" name="Int. J. Syst. Evol. Microbiol.">
        <title>Complete genome sequence of Corynebacterium casei LMG S-19264T (=DSM 44701T), isolated from a smear-ripened cheese.</title>
        <authorList>
            <consortium name="US DOE Joint Genome Institute (JGI-PGF)"/>
            <person name="Walter F."/>
            <person name="Albersmeier A."/>
            <person name="Kalinowski J."/>
            <person name="Ruckert C."/>
        </authorList>
    </citation>
    <scope>NUCLEOTIDE SEQUENCE</scope>
    <source>
        <strain evidence="11">CGMCC 4.7299</strain>
    </source>
</reference>
<gene>
    <name evidence="11" type="primary">xylG</name>
    <name evidence="11" type="ORF">GCM10012284_51110</name>
</gene>
<dbReference type="PANTHER" id="PTHR43790">
    <property type="entry name" value="CARBOHYDRATE TRANSPORT ATP-BINDING PROTEIN MG119-RELATED"/>
    <property type="match status" value="1"/>
</dbReference>
<dbReference type="Pfam" id="PF00005">
    <property type="entry name" value="ABC_tran"/>
    <property type="match status" value="2"/>
</dbReference>
<dbReference type="PROSITE" id="PS50893">
    <property type="entry name" value="ABC_TRANSPORTER_2"/>
    <property type="match status" value="2"/>
</dbReference>
<dbReference type="GO" id="GO:0005886">
    <property type="term" value="C:plasma membrane"/>
    <property type="evidence" value="ECO:0007669"/>
    <property type="project" value="UniProtKB-SubCell"/>
</dbReference>
<dbReference type="CDD" id="cd03215">
    <property type="entry name" value="ABC_Carb_Monos_II"/>
    <property type="match status" value="1"/>
</dbReference>
<name>A0A8J3FQK4_9ACTN</name>
<evidence type="ECO:0000256" key="5">
    <source>
        <dbReference type="ARBA" id="ARBA00022737"/>
    </source>
</evidence>
<evidence type="ECO:0000256" key="8">
    <source>
        <dbReference type="ARBA" id="ARBA00022967"/>
    </source>
</evidence>
<evidence type="ECO:0000313" key="11">
    <source>
        <dbReference type="EMBL" id="GGL10139.1"/>
    </source>
</evidence>
<comment type="subcellular location">
    <subcellularLocation>
        <location evidence="1">Cell membrane</location>
        <topology evidence="1">Peripheral membrane protein</topology>
    </subcellularLocation>
</comment>
<comment type="caution">
    <text evidence="11">The sequence shown here is derived from an EMBL/GenBank/DDBJ whole genome shotgun (WGS) entry which is preliminary data.</text>
</comment>
<evidence type="ECO:0000256" key="4">
    <source>
        <dbReference type="ARBA" id="ARBA00022597"/>
    </source>
</evidence>
<dbReference type="CDD" id="cd03216">
    <property type="entry name" value="ABC_Carb_Monos_I"/>
    <property type="match status" value="1"/>
</dbReference>
<dbReference type="RefSeq" id="WP_189081846.1">
    <property type="nucleotide sequence ID" value="NZ_BMMX01000033.1"/>
</dbReference>
<evidence type="ECO:0000256" key="6">
    <source>
        <dbReference type="ARBA" id="ARBA00022741"/>
    </source>
</evidence>
<keyword evidence="12" id="KW-1185">Reference proteome</keyword>
<feature type="domain" description="ABC transporter" evidence="10">
    <location>
        <begin position="255"/>
        <end position="501"/>
    </location>
</feature>
<keyword evidence="8" id="KW-1278">Translocase</keyword>
<evidence type="ECO:0000256" key="7">
    <source>
        <dbReference type="ARBA" id="ARBA00022840"/>
    </source>
</evidence>
<dbReference type="GO" id="GO:0016887">
    <property type="term" value="F:ATP hydrolysis activity"/>
    <property type="evidence" value="ECO:0007669"/>
    <property type="project" value="InterPro"/>
</dbReference>
<evidence type="ECO:0000259" key="10">
    <source>
        <dbReference type="PROSITE" id="PS50893"/>
    </source>
</evidence>